<dbReference type="PROSITE" id="PS51007">
    <property type="entry name" value="CYTC"/>
    <property type="match status" value="1"/>
</dbReference>
<evidence type="ECO:0000256" key="6">
    <source>
        <dbReference type="PROSITE-ProRule" id="PRU00433"/>
    </source>
</evidence>
<proteinExistence type="predicted"/>
<keyword evidence="5 6" id="KW-0408">Iron</keyword>
<protein>
    <submittedName>
        <fullName evidence="9">C-type cytochrome</fullName>
    </submittedName>
</protein>
<evidence type="ECO:0000256" key="7">
    <source>
        <dbReference type="SAM" id="SignalP"/>
    </source>
</evidence>
<keyword evidence="3 6" id="KW-0479">Metal-binding</keyword>
<dbReference type="GO" id="GO:0005506">
    <property type="term" value="F:iron ion binding"/>
    <property type="evidence" value="ECO:0007669"/>
    <property type="project" value="InterPro"/>
</dbReference>
<keyword evidence="2 6" id="KW-0349">Heme</keyword>
<name>A0AAP4TX09_9GAMM</name>
<keyword evidence="1" id="KW-0813">Transport</keyword>
<dbReference type="PANTHER" id="PTHR40942:SF4">
    <property type="entry name" value="CYTOCHROME C5"/>
    <property type="match status" value="1"/>
</dbReference>
<dbReference type="PANTHER" id="PTHR40942">
    <property type="match status" value="1"/>
</dbReference>
<dbReference type="Pfam" id="PF13442">
    <property type="entry name" value="Cytochrome_CBB3"/>
    <property type="match status" value="1"/>
</dbReference>
<dbReference type="Proteomes" id="UP001170481">
    <property type="component" value="Unassembled WGS sequence"/>
</dbReference>
<evidence type="ECO:0000259" key="8">
    <source>
        <dbReference type="PROSITE" id="PS51007"/>
    </source>
</evidence>
<dbReference type="AlphaFoldDB" id="A0AAP4TX09"/>
<feature type="chain" id="PRO_5042946567" evidence="7">
    <location>
        <begin position="36"/>
        <end position="164"/>
    </location>
</feature>
<dbReference type="InterPro" id="IPR009056">
    <property type="entry name" value="Cyt_c-like_dom"/>
</dbReference>
<organism evidence="9 10">
    <name type="scientific">Cobetia amphilecti</name>
    <dbReference type="NCBI Taxonomy" id="1055104"/>
    <lineage>
        <taxon>Bacteria</taxon>
        <taxon>Pseudomonadati</taxon>
        <taxon>Pseudomonadota</taxon>
        <taxon>Gammaproteobacteria</taxon>
        <taxon>Oceanospirillales</taxon>
        <taxon>Halomonadaceae</taxon>
        <taxon>Cobetia</taxon>
    </lineage>
</organism>
<dbReference type="Gene3D" id="1.10.760.10">
    <property type="entry name" value="Cytochrome c-like domain"/>
    <property type="match status" value="1"/>
</dbReference>
<keyword evidence="7" id="KW-0732">Signal</keyword>
<dbReference type="SUPFAM" id="SSF46626">
    <property type="entry name" value="Cytochrome c"/>
    <property type="match status" value="1"/>
</dbReference>
<reference evidence="9" key="1">
    <citation type="submission" date="2023-07" db="EMBL/GenBank/DDBJ databases">
        <title>Genome content predicts the carbon catabolic preferences of heterotrophic bacteria.</title>
        <authorList>
            <person name="Gralka M."/>
        </authorList>
    </citation>
    <scope>NUCLEOTIDE SEQUENCE</scope>
    <source>
        <strain evidence="9">C2R13</strain>
    </source>
</reference>
<dbReference type="PRINTS" id="PR00607">
    <property type="entry name" value="CYTCHROMECIE"/>
</dbReference>
<accession>A0AAP4TX09</accession>
<feature type="domain" description="Cytochrome c" evidence="8">
    <location>
        <begin position="83"/>
        <end position="163"/>
    </location>
</feature>
<sequence length="164" mass="16528">MQARRPAAFPLKRSSLSLSLSAMLFSVLVSASAQAADNSREAIAERLKPVGELCVKGDACAGDGSAASSPPADSGAGGQASAASAIDGEKVYGGICMACHTTGAAGAPRLGEAGDWEGRLSKGDETLYTHAIEGFNAMPAKGGNPALSDEEVKAAVDYLLDSVR</sequence>
<dbReference type="InterPro" id="IPR036909">
    <property type="entry name" value="Cyt_c-like_dom_sf"/>
</dbReference>
<evidence type="ECO:0000256" key="3">
    <source>
        <dbReference type="ARBA" id="ARBA00022723"/>
    </source>
</evidence>
<keyword evidence="4" id="KW-0249">Electron transport</keyword>
<dbReference type="RefSeq" id="WP_082388674.1">
    <property type="nucleotide sequence ID" value="NZ_JAUORK010000006.1"/>
</dbReference>
<evidence type="ECO:0000256" key="2">
    <source>
        <dbReference type="ARBA" id="ARBA00022617"/>
    </source>
</evidence>
<evidence type="ECO:0000256" key="1">
    <source>
        <dbReference type="ARBA" id="ARBA00022448"/>
    </source>
</evidence>
<evidence type="ECO:0000256" key="5">
    <source>
        <dbReference type="ARBA" id="ARBA00023004"/>
    </source>
</evidence>
<evidence type="ECO:0000313" key="10">
    <source>
        <dbReference type="Proteomes" id="UP001170481"/>
    </source>
</evidence>
<dbReference type="InterPro" id="IPR002323">
    <property type="entry name" value="Cyt_CIE"/>
</dbReference>
<dbReference type="GO" id="GO:0009055">
    <property type="term" value="F:electron transfer activity"/>
    <property type="evidence" value="ECO:0007669"/>
    <property type="project" value="InterPro"/>
</dbReference>
<comment type="caution">
    <text evidence="9">The sequence shown here is derived from an EMBL/GenBank/DDBJ whole genome shotgun (WGS) entry which is preliminary data.</text>
</comment>
<dbReference type="GO" id="GO:0020037">
    <property type="term" value="F:heme binding"/>
    <property type="evidence" value="ECO:0007669"/>
    <property type="project" value="InterPro"/>
</dbReference>
<feature type="signal peptide" evidence="7">
    <location>
        <begin position="1"/>
        <end position="35"/>
    </location>
</feature>
<evidence type="ECO:0000313" key="9">
    <source>
        <dbReference type="EMBL" id="MDO6671910.1"/>
    </source>
</evidence>
<dbReference type="EMBL" id="JAUORK010000006">
    <property type="protein sequence ID" value="MDO6671910.1"/>
    <property type="molecule type" value="Genomic_DNA"/>
</dbReference>
<gene>
    <name evidence="9" type="ORF">Q4535_07210</name>
</gene>
<evidence type="ECO:0000256" key="4">
    <source>
        <dbReference type="ARBA" id="ARBA00022982"/>
    </source>
</evidence>